<dbReference type="Proteomes" id="UP001172082">
    <property type="component" value="Unassembled WGS sequence"/>
</dbReference>
<dbReference type="GO" id="GO:0016491">
    <property type="term" value="F:oxidoreductase activity"/>
    <property type="evidence" value="ECO:0007669"/>
    <property type="project" value="UniProtKB-KW"/>
</dbReference>
<dbReference type="InterPro" id="IPR051782">
    <property type="entry name" value="ABC_Transporter_VariousFunc"/>
</dbReference>
<dbReference type="PANTHER" id="PTHR42939">
    <property type="entry name" value="ABC TRANSPORTER ATP-BINDING PROTEIN ALBC-RELATED"/>
    <property type="match status" value="1"/>
</dbReference>
<dbReference type="RefSeq" id="WP_346755062.1">
    <property type="nucleotide sequence ID" value="NZ_JAUJEA010000014.1"/>
</dbReference>
<keyword evidence="1" id="KW-0813">Transport</keyword>
<name>A0ABT8KZN2_9BACT</name>
<dbReference type="Gene3D" id="3.40.50.300">
    <property type="entry name" value="P-loop containing nucleotide triphosphate hydrolases"/>
    <property type="match status" value="1"/>
</dbReference>
<dbReference type="PANTHER" id="PTHR42939:SF1">
    <property type="entry name" value="ABC TRANSPORTER ATP-BINDING PROTEIN ALBC-RELATED"/>
    <property type="match status" value="1"/>
</dbReference>
<gene>
    <name evidence="5" type="ORF">QQ008_26855</name>
</gene>
<dbReference type="InterPro" id="IPR003439">
    <property type="entry name" value="ABC_transporter-like_ATP-bd"/>
</dbReference>
<keyword evidence="5" id="KW-0560">Oxidoreductase</keyword>
<dbReference type="Pfam" id="PF00005">
    <property type="entry name" value="ABC_tran"/>
    <property type="match status" value="1"/>
</dbReference>
<protein>
    <submittedName>
        <fullName evidence="5">ABC transporter ATP-binding protein</fullName>
    </submittedName>
</protein>
<dbReference type="SUPFAM" id="SSF52540">
    <property type="entry name" value="P-loop containing nucleoside triphosphate hydrolases"/>
    <property type="match status" value="1"/>
</dbReference>
<dbReference type="PROSITE" id="PS50893">
    <property type="entry name" value="ABC_TRANSPORTER_2"/>
    <property type="match status" value="1"/>
</dbReference>
<evidence type="ECO:0000256" key="2">
    <source>
        <dbReference type="ARBA" id="ARBA00022741"/>
    </source>
</evidence>
<proteinExistence type="predicted"/>
<accession>A0ABT8KZN2</accession>
<dbReference type="InterPro" id="IPR027417">
    <property type="entry name" value="P-loop_NTPase"/>
</dbReference>
<sequence>MINIKNLKKSFGKNEVLKGIDLDINNNGIFAILGPNGSGKTTIIKSILGLVVPDEGDIVLQQKNIARNWKYREYVNYLPQIARFPENLKVRELIDMVKDLRNSPAHEQELIELFELNTSLDKSLKNLSGGTRQKVNVVLSFMFDNPILILDEPTVGLDPVAMIRLKKLILKERKKGKTILLTTHIMSVVEELADEIVFLLEGKIHFRGSLEELNQRAQGKNLEHSIAKILENGMEQEAQITDPVNSRQLNFQQRYA</sequence>
<organism evidence="5 6">
    <name type="scientific">Splendidivirga corallicola</name>
    <dbReference type="NCBI Taxonomy" id="3051826"/>
    <lineage>
        <taxon>Bacteria</taxon>
        <taxon>Pseudomonadati</taxon>
        <taxon>Bacteroidota</taxon>
        <taxon>Cytophagia</taxon>
        <taxon>Cytophagales</taxon>
        <taxon>Splendidivirgaceae</taxon>
        <taxon>Splendidivirga</taxon>
    </lineage>
</organism>
<dbReference type="SMART" id="SM00382">
    <property type="entry name" value="AAA"/>
    <property type="match status" value="1"/>
</dbReference>
<keyword evidence="3 5" id="KW-0067">ATP-binding</keyword>
<dbReference type="CDD" id="cd03230">
    <property type="entry name" value="ABC_DR_subfamily_A"/>
    <property type="match status" value="1"/>
</dbReference>
<evidence type="ECO:0000256" key="3">
    <source>
        <dbReference type="ARBA" id="ARBA00022840"/>
    </source>
</evidence>
<reference evidence="5" key="1">
    <citation type="submission" date="2023-06" db="EMBL/GenBank/DDBJ databases">
        <title>Genomic of Parafulvivirga corallium.</title>
        <authorList>
            <person name="Wang G."/>
        </authorList>
    </citation>
    <scope>NUCLEOTIDE SEQUENCE</scope>
    <source>
        <strain evidence="5">BMA10</strain>
    </source>
</reference>
<dbReference type="GO" id="GO:0005524">
    <property type="term" value="F:ATP binding"/>
    <property type="evidence" value="ECO:0007669"/>
    <property type="project" value="UniProtKB-KW"/>
</dbReference>
<evidence type="ECO:0000313" key="6">
    <source>
        <dbReference type="Proteomes" id="UP001172082"/>
    </source>
</evidence>
<evidence type="ECO:0000256" key="1">
    <source>
        <dbReference type="ARBA" id="ARBA00022448"/>
    </source>
</evidence>
<evidence type="ECO:0000313" key="5">
    <source>
        <dbReference type="EMBL" id="MDN5205038.1"/>
    </source>
</evidence>
<dbReference type="InterPro" id="IPR003593">
    <property type="entry name" value="AAA+_ATPase"/>
</dbReference>
<evidence type="ECO:0000259" key="4">
    <source>
        <dbReference type="PROSITE" id="PS50893"/>
    </source>
</evidence>
<keyword evidence="2" id="KW-0547">Nucleotide-binding</keyword>
<keyword evidence="6" id="KW-1185">Reference proteome</keyword>
<feature type="domain" description="ABC transporter" evidence="4">
    <location>
        <begin position="2"/>
        <end position="226"/>
    </location>
</feature>
<dbReference type="EMBL" id="JAUJEA010000014">
    <property type="protein sequence ID" value="MDN5205038.1"/>
    <property type="molecule type" value="Genomic_DNA"/>
</dbReference>
<comment type="caution">
    <text evidence="5">The sequence shown here is derived from an EMBL/GenBank/DDBJ whole genome shotgun (WGS) entry which is preliminary data.</text>
</comment>